<comment type="caution">
    <text evidence="5">Lacks conserved residue(s) required for the propagation of feature annotation.</text>
</comment>
<dbReference type="Gene3D" id="1.20.120.1630">
    <property type="match status" value="1"/>
</dbReference>
<evidence type="ECO:0000256" key="5">
    <source>
        <dbReference type="RuleBase" id="RU362022"/>
    </source>
</evidence>
<accession>A0A4S8M1I7</accession>
<dbReference type="GO" id="GO:0032259">
    <property type="term" value="P:methylation"/>
    <property type="evidence" value="ECO:0007669"/>
    <property type="project" value="UniProtKB-KW"/>
</dbReference>
<evidence type="ECO:0000256" key="3">
    <source>
        <dbReference type="ARBA" id="ARBA00022989"/>
    </source>
</evidence>
<keyword evidence="3 5" id="KW-1133">Transmembrane helix</keyword>
<evidence type="ECO:0000313" key="8">
    <source>
        <dbReference type="Proteomes" id="UP000297245"/>
    </source>
</evidence>
<feature type="signal peptide" evidence="6">
    <location>
        <begin position="1"/>
        <end position="25"/>
    </location>
</feature>
<comment type="subcellular location">
    <subcellularLocation>
        <location evidence="5">Endoplasmic reticulum membrane</location>
        <topology evidence="5">Multi-pass membrane protein</topology>
    </subcellularLocation>
    <subcellularLocation>
        <location evidence="1">Membrane</location>
        <topology evidence="1">Multi-pass membrane protein</topology>
    </subcellularLocation>
</comment>
<evidence type="ECO:0000256" key="2">
    <source>
        <dbReference type="ARBA" id="ARBA00022692"/>
    </source>
</evidence>
<evidence type="ECO:0000313" key="7">
    <source>
        <dbReference type="EMBL" id="THU95936.1"/>
    </source>
</evidence>
<keyword evidence="2 5" id="KW-0812">Transmembrane</keyword>
<keyword evidence="5" id="KW-0808">Transferase</keyword>
<keyword evidence="5" id="KW-0256">Endoplasmic reticulum</keyword>
<dbReference type="Proteomes" id="UP000297245">
    <property type="component" value="Unassembled WGS sequence"/>
</dbReference>
<organism evidence="7 8">
    <name type="scientific">Dendrothele bispora (strain CBS 962.96)</name>
    <dbReference type="NCBI Taxonomy" id="1314807"/>
    <lineage>
        <taxon>Eukaryota</taxon>
        <taxon>Fungi</taxon>
        <taxon>Dikarya</taxon>
        <taxon>Basidiomycota</taxon>
        <taxon>Agaricomycotina</taxon>
        <taxon>Agaricomycetes</taxon>
        <taxon>Agaricomycetidae</taxon>
        <taxon>Agaricales</taxon>
        <taxon>Agaricales incertae sedis</taxon>
        <taxon>Dendrothele</taxon>
    </lineage>
</organism>
<dbReference type="InterPro" id="IPR007269">
    <property type="entry name" value="ICMT_MeTrfase"/>
</dbReference>
<dbReference type="EC" id="2.1.1.100" evidence="5"/>
<keyword evidence="8" id="KW-1185">Reference proteome</keyword>
<dbReference type="GO" id="GO:0005789">
    <property type="term" value="C:endoplasmic reticulum membrane"/>
    <property type="evidence" value="ECO:0007669"/>
    <property type="project" value="UniProtKB-SubCell"/>
</dbReference>
<dbReference type="AlphaFoldDB" id="A0A4S8M1I7"/>
<feature type="transmembrane region" description="Helical" evidence="5">
    <location>
        <begin position="114"/>
        <end position="136"/>
    </location>
</feature>
<keyword evidence="5" id="KW-0949">S-adenosyl-L-methionine</keyword>
<proteinExistence type="inferred from homology"/>
<gene>
    <name evidence="7" type="ORF">K435DRAFT_966183</name>
</gene>
<keyword evidence="4 5" id="KW-0472">Membrane</keyword>
<dbReference type="OrthoDB" id="422086at2759"/>
<feature type="chain" id="PRO_5020799950" description="Protein-S-isoprenylcysteine O-methyltransferase" evidence="6">
    <location>
        <begin position="26"/>
        <end position="251"/>
    </location>
</feature>
<name>A0A4S8M1I7_DENBC</name>
<comment type="similarity">
    <text evidence="5">Belongs to the class VI-like SAM-binding methyltransferase superfamily. Isoprenylcysteine carboxyl methyltransferase family.</text>
</comment>
<keyword evidence="6" id="KW-0732">Signal</keyword>
<keyword evidence="5" id="KW-0489">Methyltransferase</keyword>
<reference evidence="7 8" key="1">
    <citation type="journal article" date="2019" name="Nat. Ecol. Evol.">
        <title>Megaphylogeny resolves global patterns of mushroom evolution.</title>
        <authorList>
            <person name="Varga T."/>
            <person name="Krizsan K."/>
            <person name="Foldi C."/>
            <person name="Dima B."/>
            <person name="Sanchez-Garcia M."/>
            <person name="Sanchez-Ramirez S."/>
            <person name="Szollosi G.J."/>
            <person name="Szarkandi J.G."/>
            <person name="Papp V."/>
            <person name="Albert L."/>
            <person name="Andreopoulos W."/>
            <person name="Angelini C."/>
            <person name="Antonin V."/>
            <person name="Barry K.W."/>
            <person name="Bougher N.L."/>
            <person name="Buchanan P."/>
            <person name="Buyck B."/>
            <person name="Bense V."/>
            <person name="Catcheside P."/>
            <person name="Chovatia M."/>
            <person name="Cooper J."/>
            <person name="Damon W."/>
            <person name="Desjardin D."/>
            <person name="Finy P."/>
            <person name="Geml J."/>
            <person name="Haridas S."/>
            <person name="Hughes K."/>
            <person name="Justo A."/>
            <person name="Karasinski D."/>
            <person name="Kautmanova I."/>
            <person name="Kiss B."/>
            <person name="Kocsube S."/>
            <person name="Kotiranta H."/>
            <person name="LaButti K.M."/>
            <person name="Lechner B.E."/>
            <person name="Liimatainen K."/>
            <person name="Lipzen A."/>
            <person name="Lukacs Z."/>
            <person name="Mihaltcheva S."/>
            <person name="Morgado L.N."/>
            <person name="Niskanen T."/>
            <person name="Noordeloos M.E."/>
            <person name="Ohm R.A."/>
            <person name="Ortiz-Santana B."/>
            <person name="Ovrebo C."/>
            <person name="Racz N."/>
            <person name="Riley R."/>
            <person name="Savchenko A."/>
            <person name="Shiryaev A."/>
            <person name="Soop K."/>
            <person name="Spirin V."/>
            <person name="Szebenyi C."/>
            <person name="Tomsovsky M."/>
            <person name="Tulloss R.E."/>
            <person name="Uehling J."/>
            <person name="Grigoriev I.V."/>
            <person name="Vagvolgyi C."/>
            <person name="Papp T."/>
            <person name="Martin F.M."/>
            <person name="Miettinen O."/>
            <person name="Hibbett D.S."/>
            <person name="Nagy L.G."/>
        </authorList>
    </citation>
    <scope>NUCLEOTIDE SEQUENCE [LARGE SCALE GENOMIC DNA]</scope>
    <source>
        <strain evidence="7 8">CBS 962.96</strain>
    </source>
</reference>
<dbReference type="PANTHER" id="PTHR12714">
    <property type="entry name" value="PROTEIN-S ISOPRENYLCYSTEINE O-METHYLTRANSFERASE"/>
    <property type="match status" value="1"/>
</dbReference>
<evidence type="ECO:0000256" key="1">
    <source>
        <dbReference type="ARBA" id="ARBA00004141"/>
    </source>
</evidence>
<sequence>MGLGIEYSMAKLCLLFMASLSLHLGLTPPTRPPPTKNQFIPDKGSARTSEMLLRWLLSTPTSYYKMLLWLTLAFQIVTTLSFAYPQSSTFYLIRSYLVFPGHTGQGMTDSPRPIFIISTILVVLGGTIRLNCFRALGSSFTFELSFVEGQKLIKSGPYSIVRHPSYTGAILSLTPTIVIHLSPGSWVRESGILDTIWGKVVALVWFGGMAIMAYTVVVRIDSEEKILEKKFGQDWTDYKKAVPYKLFPGIF</sequence>
<dbReference type="Pfam" id="PF04140">
    <property type="entry name" value="ICMT"/>
    <property type="match status" value="1"/>
</dbReference>
<feature type="transmembrane region" description="Helical" evidence="5">
    <location>
        <begin position="66"/>
        <end position="84"/>
    </location>
</feature>
<comment type="catalytic activity">
    <reaction evidence="5">
        <text>[protein]-C-terminal S-[(2E,6E)-farnesyl]-L-cysteine + S-adenosyl-L-methionine = [protein]-C-terminal S-[(2E,6E)-farnesyl]-L-cysteine methyl ester + S-adenosyl-L-homocysteine</text>
        <dbReference type="Rhea" id="RHEA:21672"/>
        <dbReference type="Rhea" id="RHEA-COMP:12125"/>
        <dbReference type="Rhea" id="RHEA-COMP:12126"/>
        <dbReference type="ChEBI" id="CHEBI:57856"/>
        <dbReference type="ChEBI" id="CHEBI:59789"/>
        <dbReference type="ChEBI" id="CHEBI:90510"/>
        <dbReference type="ChEBI" id="CHEBI:90511"/>
        <dbReference type="EC" id="2.1.1.100"/>
    </reaction>
</comment>
<dbReference type="GO" id="GO:0004671">
    <property type="term" value="F:protein C-terminal S-isoprenylcysteine carboxyl O-methyltransferase activity"/>
    <property type="evidence" value="ECO:0007669"/>
    <property type="project" value="UniProtKB-EC"/>
</dbReference>
<feature type="transmembrane region" description="Helical" evidence="5">
    <location>
        <begin position="196"/>
        <end position="220"/>
    </location>
</feature>
<evidence type="ECO:0000256" key="6">
    <source>
        <dbReference type="SAM" id="SignalP"/>
    </source>
</evidence>
<evidence type="ECO:0000256" key="4">
    <source>
        <dbReference type="ARBA" id="ARBA00023136"/>
    </source>
</evidence>
<dbReference type="PANTHER" id="PTHR12714:SF9">
    <property type="entry name" value="PROTEIN-S-ISOPRENYLCYSTEINE O-METHYLTRANSFERASE"/>
    <property type="match status" value="1"/>
</dbReference>
<protein>
    <recommendedName>
        <fullName evidence="5">Protein-S-isoprenylcysteine O-methyltransferase</fullName>
        <ecNumber evidence="5">2.1.1.100</ecNumber>
    </recommendedName>
</protein>
<dbReference type="EMBL" id="ML179188">
    <property type="protein sequence ID" value="THU95936.1"/>
    <property type="molecule type" value="Genomic_DNA"/>
</dbReference>